<feature type="transmembrane region" description="Helical" evidence="2">
    <location>
        <begin position="460"/>
        <end position="484"/>
    </location>
</feature>
<protein>
    <submittedName>
        <fullName evidence="3">Lipopolysaccharide biosynthesis protein</fullName>
    </submittedName>
</protein>
<dbReference type="AlphaFoldDB" id="A0A427HS56"/>
<evidence type="ECO:0000256" key="2">
    <source>
        <dbReference type="SAM" id="Phobius"/>
    </source>
</evidence>
<dbReference type="SUPFAM" id="SSF52540">
    <property type="entry name" value="P-loop containing nucleoside triphosphate hydrolases"/>
    <property type="match status" value="1"/>
</dbReference>
<accession>A0A427HS56</accession>
<organism evidence="3 4">
    <name type="scientific">Ectopseudomonas oleovorans</name>
    <name type="common">Pseudomonas oleovorans</name>
    <dbReference type="NCBI Taxonomy" id="301"/>
    <lineage>
        <taxon>Bacteria</taxon>
        <taxon>Pseudomonadati</taxon>
        <taxon>Pseudomonadota</taxon>
        <taxon>Gammaproteobacteria</taxon>
        <taxon>Pseudomonadales</taxon>
        <taxon>Pseudomonadaceae</taxon>
        <taxon>Ectopseudomonas</taxon>
    </lineage>
</organism>
<evidence type="ECO:0000256" key="1">
    <source>
        <dbReference type="SAM" id="Coils"/>
    </source>
</evidence>
<keyword evidence="2" id="KW-0812">Transmembrane</keyword>
<keyword evidence="1" id="KW-0175">Coiled coil</keyword>
<feature type="transmembrane region" description="Helical" evidence="2">
    <location>
        <begin position="21"/>
        <end position="39"/>
    </location>
</feature>
<keyword evidence="2" id="KW-1133">Transmembrane helix</keyword>
<dbReference type="InterPro" id="IPR027417">
    <property type="entry name" value="P-loop_NTPase"/>
</dbReference>
<name>A0A427HS56_ECTOL</name>
<dbReference type="InterPro" id="IPR050445">
    <property type="entry name" value="Bact_polysacc_biosynth/exp"/>
</dbReference>
<proteinExistence type="predicted"/>
<reference evidence="3 4" key="1">
    <citation type="submission" date="2018-10" db="EMBL/GenBank/DDBJ databases">
        <title>Transmission dynamics of multidrug resistant bacteria on intensive care unit surfaces.</title>
        <authorList>
            <person name="D'Souza A.W."/>
            <person name="Potter R.F."/>
            <person name="Wallace M."/>
            <person name="Shupe A."/>
            <person name="Patel S."/>
            <person name="Sun S."/>
            <person name="Gul D."/>
            <person name="Kwon J.H."/>
            <person name="Andleeb S."/>
            <person name="Burnham C.-A.D."/>
            <person name="Dantas G."/>
        </authorList>
    </citation>
    <scope>NUCLEOTIDE SEQUENCE [LARGE SCALE GENOMIC DNA]</scope>
    <source>
        <strain evidence="3 4">PO_271</strain>
    </source>
</reference>
<sequence>MIEIRTFRDLLRLFFIFFREFKLAVVATLVVVLLGAFLLPTSYESSSRLLIKPGRETSTLPIEMADRQAIVMPGAMRDPILDEERMLTGRPISRQVAERYLEQLANAPKPDGFFAAIKYGVATVANGAVEFVRGFLQLIGLSEKQTPVDRLAAKLEKNFSVTHASGSSVMEISFRWNDPVVAQAVVQSWVELYMQERTRALGRKSLYDFYVTQSEASEGQILTFKQQLADKLNELGAVSIEEHLQDLAERINQLRNDRFYTSRLISSTEGSLETLAQQIQGLPKEISTVRELSLNPVHQNLMRMLNEKRAERQDLLRTFTKNAPPVKSIDENILYLEQMVKEEAATVQASQNLAPNPIAERLRSNLMDQQADLARLKAQLVRQDGHLEKLEQDRAKALAAEPEVARLQRALTAAEKNFALYNESLEKARIDRELDDSRISNIAIIEQATLNPSRVFPKSLLMIFLALPLSVLVGLLVLYLCYLLDQRIHDGGRIEERFSVPLWTTLPEVDAGSPGQNTAFLAALYRLYGQLPLERIEQEGLTFGLTSARRGEGVTFIIEHLSKLLAERGLKVRVNGDQPCLAGEIVLLDASGLLSNPEAFVQLRRADQIALVVEAQKSTVPTVEHALVVLSTAFGQVDGVIINRRRFEVPTRVLQLIASARGAV</sequence>
<evidence type="ECO:0000313" key="4">
    <source>
        <dbReference type="Proteomes" id="UP000272833"/>
    </source>
</evidence>
<dbReference type="PANTHER" id="PTHR32309:SF13">
    <property type="entry name" value="FERRIC ENTEROBACTIN TRANSPORT PROTEIN FEPE"/>
    <property type="match status" value="1"/>
</dbReference>
<comment type="caution">
    <text evidence="3">The sequence shown here is derived from an EMBL/GenBank/DDBJ whole genome shotgun (WGS) entry which is preliminary data.</text>
</comment>
<dbReference type="GO" id="GO:0004713">
    <property type="term" value="F:protein tyrosine kinase activity"/>
    <property type="evidence" value="ECO:0007669"/>
    <property type="project" value="TreeGrafter"/>
</dbReference>
<dbReference type="GO" id="GO:0005886">
    <property type="term" value="C:plasma membrane"/>
    <property type="evidence" value="ECO:0007669"/>
    <property type="project" value="TreeGrafter"/>
</dbReference>
<dbReference type="Gene3D" id="3.40.50.300">
    <property type="entry name" value="P-loop containing nucleotide triphosphate hydrolases"/>
    <property type="match status" value="1"/>
</dbReference>
<keyword evidence="2" id="KW-0472">Membrane</keyword>
<dbReference type="PANTHER" id="PTHR32309">
    <property type="entry name" value="TYROSINE-PROTEIN KINASE"/>
    <property type="match status" value="1"/>
</dbReference>
<evidence type="ECO:0000313" key="3">
    <source>
        <dbReference type="EMBL" id="RRW37629.1"/>
    </source>
</evidence>
<feature type="coiled-coil region" evidence="1">
    <location>
        <begin position="359"/>
        <end position="424"/>
    </location>
</feature>
<dbReference type="EMBL" id="RHRS01000014">
    <property type="protein sequence ID" value="RRW37629.1"/>
    <property type="molecule type" value="Genomic_DNA"/>
</dbReference>
<gene>
    <name evidence="3" type="ORF">EGJ44_07605</name>
</gene>
<dbReference type="Proteomes" id="UP000272833">
    <property type="component" value="Unassembled WGS sequence"/>
</dbReference>
<dbReference type="RefSeq" id="WP_125873995.1">
    <property type="nucleotide sequence ID" value="NZ_RHRS01000014.1"/>
</dbReference>